<evidence type="ECO:0000313" key="3">
    <source>
        <dbReference type="EMBL" id="GLH95931.1"/>
    </source>
</evidence>
<dbReference type="Proteomes" id="UP001144280">
    <property type="component" value="Unassembled WGS sequence"/>
</dbReference>
<feature type="transmembrane region" description="Helical" evidence="2">
    <location>
        <begin position="43"/>
        <end position="61"/>
    </location>
</feature>
<sequence length="200" mass="20823">MAGVVAAPLTWVLVSLGQGGSTRTVAGWVEARTFDTVDLIEPAAYLAVAGILLGLLGTLRWSPVGPVVAGLLLIAPYGGMFADPLAVRDAVPDTWKILGDPIPLRLPLDNGTLLLIGALLVMAAFSAQRWRRWPVPAPAPAPEPLVEEPADAPTLESPPVIPDPVPAGSMSSTSTDSTKRNGDSPWNTPPSRAGSEKPES</sequence>
<dbReference type="EMBL" id="BSDI01000004">
    <property type="protein sequence ID" value="GLH95931.1"/>
    <property type="molecule type" value="Genomic_DNA"/>
</dbReference>
<feature type="region of interest" description="Disordered" evidence="1">
    <location>
        <begin position="141"/>
        <end position="200"/>
    </location>
</feature>
<feature type="transmembrane region" description="Helical" evidence="2">
    <location>
        <begin position="68"/>
        <end position="87"/>
    </location>
</feature>
<feature type="transmembrane region" description="Helical" evidence="2">
    <location>
        <begin position="107"/>
        <end position="125"/>
    </location>
</feature>
<proteinExistence type="predicted"/>
<keyword evidence="2" id="KW-1133">Transmembrane helix</keyword>
<name>A0ABQ5QQN3_9ACTN</name>
<evidence type="ECO:0000256" key="2">
    <source>
        <dbReference type="SAM" id="Phobius"/>
    </source>
</evidence>
<comment type="caution">
    <text evidence="3">The sequence shown here is derived from an EMBL/GenBank/DDBJ whole genome shotgun (WGS) entry which is preliminary data.</text>
</comment>
<keyword evidence="2" id="KW-0472">Membrane</keyword>
<keyword evidence="2" id="KW-0812">Transmembrane</keyword>
<accession>A0ABQ5QQN3</accession>
<evidence type="ECO:0000256" key="1">
    <source>
        <dbReference type="SAM" id="MobiDB-lite"/>
    </source>
</evidence>
<keyword evidence="4" id="KW-1185">Reference proteome</keyword>
<evidence type="ECO:0000313" key="4">
    <source>
        <dbReference type="Proteomes" id="UP001144280"/>
    </source>
</evidence>
<gene>
    <name evidence="3" type="ORF">Pa4123_12030</name>
</gene>
<protein>
    <submittedName>
        <fullName evidence="3">Uncharacterized protein</fullName>
    </submittedName>
</protein>
<organism evidence="3 4">
    <name type="scientific">Phytohabitans aurantiacus</name>
    <dbReference type="NCBI Taxonomy" id="3016789"/>
    <lineage>
        <taxon>Bacteria</taxon>
        <taxon>Bacillati</taxon>
        <taxon>Actinomycetota</taxon>
        <taxon>Actinomycetes</taxon>
        <taxon>Micromonosporales</taxon>
        <taxon>Micromonosporaceae</taxon>
    </lineage>
</organism>
<reference evidence="3" key="1">
    <citation type="submission" date="2022-12" db="EMBL/GenBank/DDBJ databases">
        <title>New Phytohabitans aurantiacus sp. RD004123 nov., an actinomycete isolated from soil.</title>
        <authorList>
            <person name="Triningsih D.W."/>
            <person name="Harunari E."/>
            <person name="Igarashi Y."/>
        </authorList>
    </citation>
    <scope>NUCLEOTIDE SEQUENCE</scope>
    <source>
        <strain evidence="3">RD004123</strain>
    </source>
</reference>